<dbReference type="InterPro" id="IPR004358">
    <property type="entry name" value="Sig_transdc_His_kin-like_C"/>
</dbReference>
<dbReference type="PROSITE" id="PS50109">
    <property type="entry name" value="HIS_KIN"/>
    <property type="match status" value="1"/>
</dbReference>
<evidence type="ECO:0000313" key="18">
    <source>
        <dbReference type="Proteomes" id="UP000260812"/>
    </source>
</evidence>
<dbReference type="InterPro" id="IPR005467">
    <property type="entry name" value="His_kinase_dom"/>
</dbReference>
<feature type="domain" description="HAMP" evidence="16">
    <location>
        <begin position="174"/>
        <end position="228"/>
    </location>
</feature>
<dbReference type="PANTHER" id="PTHR45528:SF1">
    <property type="entry name" value="SENSOR HISTIDINE KINASE CPXA"/>
    <property type="match status" value="1"/>
</dbReference>
<accession>A0A3E3HYS8</accession>
<feature type="transmembrane region" description="Helical" evidence="14">
    <location>
        <begin position="149"/>
        <end position="173"/>
    </location>
</feature>
<dbReference type="InterPro" id="IPR036097">
    <property type="entry name" value="HisK_dim/P_sf"/>
</dbReference>
<dbReference type="InterPro" id="IPR050398">
    <property type="entry name" value="HssS/ArlS-like"/>
</dbReference>
<sequence length="458" mass="51390">MKNLSIKLKITLWYTVFMTILIIVILWLLFSISSSQVLSNAQLRLKDTVTRSFHEIEYEDGVLEFDKDINFLGEGIYISVYSAQGALLYGRTPSLFHGAPMLIMDEIQQVTSGQNLWYVYDYCQKIDGYGNLWVRGIASQTQTDAALHILVRLALIFLPFFVLCIAAGGYLIIRKTLAPLADMTETARQISEGNDLSRRIRVGEGKDEVHKMAHTFDRMMDKLQASFENEKQFTSDVSHELRTPVAVILSQCEYASREDTTPEETRGCIRAITNQARKMSNLISQLLTLARADSGKQQLHPEILNLSELAEIITEEQRSLAAARNITLETDIQPDILFCGDETMMMRLFINLISNSITYGRQNGHTLITLSSGSGYITGSVADDGIGIEKDKLDKIWNRFYQVDSARSSGERQGSGLGLPMVKWITQAHKGTISVESSPGEGTRFTFTFPAQPRNAEK</sequence>
<evidence type="ECO:0000259" key="16">
    <source>
        <dbReference type="PROSITE" id="PS50885"/>
    </source>
</evidence>
<dbReference type="SUPFAM" id="SSF55874">
    <property type="entry name" value="ATPase domain of HSP90 chaperone/DNA topoisomerase II/histidine kinase"/>
    <property type="match status" value="1"/>
</dbReference>
<dbReference type="GeneID" id="97989394"/>
<keyword evidence="18" id="KW-1185">Reference proteome</keyword>
<dbReference type="EC" id="2.7.13.3" evidence="3"/>
<dbReference type="Pfam" id="PF02518">
    <property type="entry name" value="HATPase_c"/>
    <property type="match status" value="1"/>
</dbReference>
<dbReference type="PROSITE" id="PS50885">
    <property type="entry name" value="HAMP"/>
    <property type="match status" value="1"/>
</dbReference>
<dbReference type="SMART" id="SM00388">
    <property type="entry name" value="HisKA"/>
    <property type="match status" value="1"/>
</dbReference>
<feature type="transmembrane region" description="Helical" evidence="14">
    <location>
        <begin position="12"/>
        <end position="30"/>
    </location>
</feature>
<dbReference type="Pfam" id="PF00512">
    <property type="entry name" value="HisKA"/>
    <property type="match status" value="1"/>
</dbReference>
<evidence type="ECO:0000256" key="11">
    <source>
        <dbReference type="ARBA" id="ARBA00022989"/>
    </source>
</evidence>
<dbReference type="FunFam" id="1.10.287.130:FF:000001">
    <property type="entry name" value="Two-component sensor histidine kinase"/>
    <property type="match status" value="1"/>
</dbReference>
<dbReference type="PRINTS" id="PR00344">
    <property type="entry name" value="BCTRLSENSOR"/>
</dbReference>
<dbReference type="CDD" id="cd00082">
    <property type="entry name" value="HisKA"/>
    <property type="match status" value="1"/>
</dbReference>
<keyword evidence="9 17" id="KW-0418">Kinase</keyword>
<keyword evidence="13 14" id="KW-0472">Membrane</keyword>
<dbReference type="GO" id="GO:0005524">
    <property type="term" value="F:ATP binding"/>
    <property type="evidence" value="ECO:0007669"/>
    <property type="project" value="UniProtKB-KW"/>
</dbReference>
<dbReference type="SUPFAM" id="SSF47384">
    <property type="entry name" value="Homodimeric domain of signal transducing histidine kinase"/>
    <property type="match status" value="1"/>
</dbReference>
<comment type="caution">
    <text evidence="17">The sequence shown here is derived from an EMBL/GenBank/DDBJ whole genome shotgun (WGS) entry which is preliminary data.</text>
</comment>
<evidence type="ECO:0000256" key="14">
    <source>
        <dbReference type="SAM" id="Phobius"/>
    </source>
</evidence>
<evidence type="ECO:0000256" key="1">
    <source>
        <dbReference type="ARBA" id="ARBA00000085"/>
    </source>
</evidence>
<dbReference type="Pfam" id="PF00672">
    <property type="entry name" value="HAMP"/>
    <property type="match status" value="1"/>
</dbReference>
<evidence type="ECO:0000256" key="6">
    <source>
        <dbReference type="ARBA" id="ARBA00022679"/>
    </source>
</evidence>
<keyword evidence="4" id="KW-1003">Cell membrane</keyword>
<dbReference type="InterPro" id="IPR003660">
    <property type="entry name" value="HAMP_dom"/>
</dbReference>
<dbReference type="Gene3D" id="3.30.565.10">
    <property type="entry name" value="Histidine kinase-like ATPase, C-terminal domain"/>
    <property type="match status" value="1"/>
</dbReference>
<dbReference type="InterPro" id="IPR036890">
    <property type="entry name" value="HATPase_C_sf"/>
</dbReference>
<dbReference type="InterPro" id="IPR003661">
    <property type="entry name" value="HisK_dim/P_dom"/>
</dbReference>
<dbReference type="Gene3D" id="6.10.340.10">
    <property type="match status" value="1"/>
</dbReference>
<dbReference type="Proteomes" id="UP000260812">
    <property type="component" value="Unassembled WGS sequence"/>
</dbReference>
<evidence type="ECO:0000256" key="5">
    <source>
        <dbReference type="ARBA" id="ARBA00022553"/>
    </source>
</evidence>
<evidence type="ECO:0000256" key="8">
    <source>
        <dbReference type="ARBA" id="ARBA00022741"/>
    </source>
</evidence>
<keyword evidence="5" id="KW-0597">Phosphoprotein</keyword>
<dbReference type="SMART" id="SM00304">
    <property type="entry name" value="HAMP"/>
    <property type="match status" value="1"/>
</dbReference>
<dbReference type="GO" id="GO:0005886">
    <property type="term" value="C:plasma membrane"/>
    <property type="evidence" value="ECO:0007669"/>
    <property type="project" value="UniProtKB-SubCell"/>
</dbReference>
<dbReference type="SUPFAM" id="SSF158472">
    <property type="entry name" value="HAMP domain-like"/>
    <property type="match status" value="1"/>
</dbReference>
<protein>
    <recommendedName>
        <fullName evidence="3">histidine kinase</fullName>
        <ecNumber evidence="3">2.7.13.3</ecNumber>
    </recommendedName>
</protein>
<dbReference type="Gene3D" id="1.10.287.130">
    <property type="match status" value="1"/>
</dbReference>
<evidence type="ECO:0000259" key="15">
    <source>
        <dbReference type="PROSITE" id="PS50109"/>
    </source>
</evidence>
<evidence type="ECO:0000256" key="13">
    <source>
        <dbReference type="ARBA" id="ARBA00023136"/>
    </source>
</evidence>
<dbReference type="AlphaFoldDB" id="A0A3E3HYS8"/>
<comment type="subcellular location">
    <subcellularLocation>
        <location evidence="2">Cell membrane</location>
        <topology evidence="2">Multi-pass membrane protein</topology>
    </subcellularLocation>
</comment>
<comment type="catalytic activity">
    <reaction evidence="1">
        <text>ATP + protein L-histidine = ADP + protein N-phospho-L-histidine.</text>
        <dbReference type="EC" id="2.7.13.3"/>
    </reaction>
</comment>
<evidence type="ECO:0000256" key="9">
    <source>
        <dbReference type="ARBA" id="ARBA00022777"/>
    </source>
</evidence>
<evidence type="ECO:0000256" key="12">
    <source>
        <dbReference type="ARBA" id="ARBA00023012"/>
    </source>
</evidence>
<dbReference type="CDD" id="cd06225">
    <property type="entry name" value="HAMP"/>
    <property type="match status" value="1"/>
</dbReference>
<organism evidence="17 18">
    <name type="scientific">Eisenbergiella massiliensis</name>
    <dbReference type="NCBI Taxonomy" id="1720294"/>
    <lineage>
        <taxon>Bacteria</taxon>
        <taxon>Bacillati</taxon>
        <taxon>Bacillota</taxon>
        <taxon>Clostridia</taxon>
        <taxon>Lachnospirales</taxon>
        <taxon>Lachnospiraceae</taxon>
        <taxon>Eisenbergiella</taxon>
    </lineage>
</organism>
<keyword evidence="10" id="KW-0067">ATP-binding</keyword>
<evidence type="ECO:0000256" key="4">
    <source>
        <dbReference type="ARBA" id="ARBA00022475"/>
    </source>
</evidence>
<keyword evidence="11 14" id="KW-1133">Transmembrane helix</keyword>
<dbReference type="InterPro" id="IPR003594">
    <property type="entry name" value="HATPase_dom"/>
</dbReference>
<feature type="domain" description="Histidine kinase" evidence="15">
    <location>
        <begin position="236"/>
        <end position="453"/>
    </location>
</feature>
<dbReference type="EMBL" id="QVLV01000019">
    <property type="protein sequence ID" value="RGE56983.1"/>
    <property type="molecule type" value="Genomic_DNA"/>
</dbReference>
<keyword evidence="7 14" id="KW-0812">Transmembrane</keyword>
<keyword evidence="12" id="KW-0902">Two-component regulatory system</keyword>
<dbReference type="FunFam" id="3.30.565.10:FF:000006">
    <property type="entry name" value="Sensor histidine kinase WalK"/>
    <property type="match status" value="1"/>
</dbReference>
<dbReference type="CDD" id="cd00075">
    <property type="entry name" value="HATPase"/>
    <property type="match status" value="1"/>
</dbReference>
<proteinExistence type="predicted"/>
<keyword evidence="8" id="KW-0547">Nucleotide-binding</keyword>
<evidence type="ECO:0000256" key="2">
    <source>
        <dbReference type="ARBA" id="ARBA00004651"/>
    </source>
</evidence>
<name>A0A3E3HYS8_9FIRM</name>
<evidence type="ECO:0000256" key="10">
    <source>
        <dbReference type="ARBA" id="ARBA00022840"/>
    </source>
</evidence>
<evidence type="ECO:0000313" key="17">
    <source>
        <dbReference type="EMBL" id="RGE56983.1"/>
    </source>
</evidence>
<dbReference type="SMART" id="SM00387">
    <property type="entry name" value="HATPase_c"/>
    <property type="match status" value="1"/>
</dbReference>
<gene>
    <name evidence="17" type="ORF">DXC51_21640</name>
</gene>
<reference evidence="17" key="1">
    <citation type="submission" date="2018-08" db="EMBL/GenBank/DDBJ databases">
        <title>A genome reference for cultivated species of the human gut microbiota.</title>
        <authorList>
            <person name="Zou Y."/>
            <person name="Xue W."/>
            <person name="Luo G."/>
        </authorList>
    </citation>
    <scope>NUCLEOTIDE SEQUENCE [LARGE SCALE GENOMIC DNA]</scope>
    <source>
        <strain evidence="17">TF05-5AC</strain>
    </source>
</reference>
<dbReference type="PANTHER" id="PTHR45528">
    <property type="entry name" value="SENSOR HISTIDINE KINASE CPXA"/>
    <property type="match status" value="1"/>
</dbReference>
<keyword evidence="6" id="KW-0808">Transferase</keyword>
<evidence type="ECO:0000256" key="3">
    <source>
        <dbReference type="ARBA" id="ARBA00012438"/>
    </source>
</evidence>
<dbReference type="GO" id="GO:0000155">
    <property type="term" value="F:phosphorelay sensor kinase activity"/>
    <property type="evidence" value="ECO:0007669"/>
    <property type="project" value="InterPro"/>
</dbReference>
<dbReference type="RefSeq" id="WP_021635508.1">
    <property type="nucleotide sequence ID" value="NZ_CANNOQ010000010.1"/>
</dbReference>
<evidence type="ECO:0000256" key="7">
    <source>
        <dbReference type="ARBA" id="ARBA00022692"/>
    </source>
</evidence>